<evidence type="ECO:0000313" key="3">
    <source>
        <dbReference type="Proteomes" id="UP001497623"/>
    </source>
</evidence>
<keyword evidence="1" id="KW-0472">Membrane</keyword>
<feature type="non-terminal residue" evidence="2">
    <location>
        <position position="147"/>
    </location>
</feature>
<dbReference type="EMBL" id="CAXKWB010001849">
    <property type="protein sequence ID" value="CAL4065655.1"/>
    <property type="molecule type" value="Genomic_DNA"/>
</dbReference>
<accession>A0AAV2PUP8</accession>
<reference evidence="2 3" key="1">
    <citation type="submission" date="2024-05" db="EMBL/GenBank/DDBJ databases">
        <authorList>
            <person name="Wallberg A."/>
        </authorList>
    </citation>
    <scope>NUCLEOTIDE SEQUENCE [LARGE SCALE GENOMIC DNA]</scope>
</reference>
<dbReference type="Proteomes" id="UP001497623">
    <property type="component" value="Unassembled WGS sequence"/>
</dbReference>
<evidence type="ECO:0000313" key="2">
    <source>
        <dbReference type="EMBL" id="CAL4065655.1"/>
    </source>
</evidence>
<comment type="caution">
    <text evidence="2">The sequence shown here is derived from an EMBL/GenBank/DDBJ whole genome shotgun (WGS) entry which is preliminary data.</text>
</comment>
<dbReference type="AlphaFoldDB" id="A0AAV2PUP8"/>
<proteinExistence type="predicted"/>
<keyword evidence="3" id="KW-1185">Reference proteome</keyword>
<sequence>FLLTLNKTDIASAVEALHNDLVSRYKSGCDWENPVQLYEQSFMFVITIGYWLDPIRSLNGDEKSELLLVNLGIISDVLEFLEMSKEIRKGYFDFIFENSTRELFVWLTLSLWTLSLVQFILVIKESKEGSKSWGVWLSLLLMDVPYL</sequence>
<name>A0AAV2PUP8_MEGNR</name>
<protein>
    <submittedName>
        <fullName evidence="2">Uncharacterized protein</fullName>
    </submittedName>
</protein>
<keyword evidence="1" id="KW-0812">Transmembrane</keyword>
<gene>
    <name evidence="2" type="ORF">MNOR_LOCUS4944</name>
</gene>
<keyword evidence="1" id="KW-1133">Transmembrane helix</keyword>
<feature type="non-terminal residue" evidence="2">
    <location>
        <position position="1"/>
    </location>
</feature>
<feature type="transmembrane region" description="Helical" evidence="1">
    <location>
        <begin position="103"/>
        <end position="123"/>
    </location>
</feature>
<evidence type="ECO:0000256" key="1">
    <source>
        <dbReference type="SAM" id="Phobius"/>
    </source>
</evidence>
<dbReference type="PANTHER" id="PTHR22168">
    <property type="entry name" value="TMEM26 PROTEIN"/>
    <property type="match status" value="1"/>
</dbReference>
<dbReference type="InterPro" id="IPR019169">
    <property type="entry name" value="Transmembrane_26"/>
</dbReference>
<organism evidence="2 3">
    <name type="scientific">Meganyctiphanes norvegica</name>
    <name type="common">Northern krill</name>
    <name type="synonym">Thysanopoda norvegica</name>
    <dbReference type="NCBI Taxonomy" id="48144"/>
    <lineage>
        <taxon>Eukaryota</taxon>
        <taxon>Metazoa</taxon>
        <taxon>Ecdysozoa</taxon>
        <taxon>Arthropoda</taxon>
        <taxon>Crustacea</taxon>
        <taxon>Multicrustacea</taxon>
        <taxon>Malacostraca</taxon>
        <taxon>Eumalacostraca</taxon>
        <taxon>Eucarida</taxon>
        <taxon>Euphausiacea</taxon>
        <taxon>Euphausiidae</taxon>
        <taxon>Meganyctiphanes</taxon>
    </lineage>
</organism>
<dbReference type="Pfam" id="PF09772">
    <property type="entry name" value="Tmem26"/>
    <property type="match status" value="1"/>
</dbReference>